<keyword evidence="2" id="KW-1185">Reference proteome</keyword>
<reference evidence="1" key="1">
    <citation type="submission" date="2020-05" db="EMBL/GenBank/DDBJ databases">
        <title>Mycena genomes resolve the evolution of fungal bioluminescence.</title>
        <authorList>
            <person name="Tsai I.J."/>
        </authorList>
    </citation>
    <scope>NUCLEOTIDE SEQUENCE</scope>
    <source>
        <strain evidence="1">171206Taipei</strain>
    </source>
</reference>
<dbReference type="RefSeq" id="XP_037214649.1">
    <property type="nucleotide sequence ID" value="XM_037368681.1"/>
</dbReference>
<comment type="caution">
    <text evidence="1">The sequence shown here is derived from an EMBL/GenBank/DDBJ whole genome shotgun (WGS) entry which is preliminary data.</text>
</comment>
<dbReference type="SUPFAM" id="SSF52047">
    <property type="entry name" value="RNI-like"/>
    <property type="match status" value="1"/>
</dbReference>
<dbReference type="GeneID" id="59351197"/>
<organism evidence="1 2">
    <name type="scientific">Mycena indigotica</name>
    <dbReference type="NCBI Taxonomy" id="2126181"/>
    <lineage>
        <taxon>Eukaryota</taxon>
        <taxon>Fungi</taxon>
        <taxon>Dikarya</taxon>
        <taxon>Basidiomycota</taxon>
        <taxon>Agaricomycotina</taxon>
        <taxon>Agaricomycetes</taxon>
        <taxon>Agaricomycetidae</taxon>
        <taxon>Agaricales</taxon>
        <taxon>Marasmiineae</taxon>
        <taxon>Mycenaceae</taxon>
        <taxon>Mycena</taxon>
    </lineage>
</organism>
<dbReference type="InterPro" id="IPR032675">
    <property type="entry name" value="LRR_dom_sf"/>
</dbReference>
<evidence type="ECO:0000313" key="2">
    <source>
        <dbReference type="Proteomes" id="UP000636479"/>
    </source>
</evidence>
<accession>A0A8H6S3U5</accession>
<protein>
    <recommendedName>
        <fullName evidence="3">F-box domain-containing protein</fullName>
    </recommendedName>
</protein>
<dbReference type="EMBL" id="JACAZF010000012">
    <property type="protein sequence ID" value="KAF7291922.1"/>
    <property type="molecule type" value="Genomic_DNA"/>
</dbReference>
<gene>
    <name evidence="1" type="ORF">MIND_01217600</name>
</gene>
<sequence length="557" mass="62877">MSNSPFNKHLETNFCPSDADISLIKELLVEPSAKLESITSQIAALNTKVESLQNQRKAPATFVAAHRALASPIRRMPDGVLAQIFTACLPTDRNCVMSASEPPLLFGRVCSRWRDLALRTPTLWCRVHVHCHDPLLLSWPPHSMDEDVSNKLELHKLAFVAWIARSGDCPLSISIHRATPSLLDILLSFVSRWEHIQIAATHPVLAALGSVTRKQVPQLKSLAIQAMQVMTFHSQPENDEPPWTSCDILRAPHLRHFAASTSAYRHLSIPPLWSDLRSLDISNRSRIVHPRNNAEGLLVAEVLALLRQNPRLQYGKFQLGRLSFIGTLEPTVFRHDSLETLILIGGYELSSFTTLSRYASFPQLRHLRCSFRMNSRETADARNFLATSTLLESIDINCDFFTRESLEEFLRDVPLSFTTLNLRPACYQHDSRVPSAVVDDALLRALSDPHQPLAPTLQNLELSYSAEVSDEALLDFVRTKMGHGGALKPLRHLSVLFRRRLEQDILPDLQVFSREQGLDVELRYQQPVRQSFSPWKGLERGKEEQLYIIPSEPEGDA</sequence>
<dbReference type="Gene3D" id="3.80.10.10">
    <property type="entry name" value="Ribonuclease Inhibitor"/>
    <property type="match status" value="1"/>
</dbReference>
<dbReference type="AlphaFoldDB" id="A0A8H6S3U5"/>
<name>A0A8H6S3U5_9AGAR</name>
<dbReference type="Proteomes" id="UP000636479">
    <property type="component" value="Unassembled WGS sequence"/>
</dbReference>
<evidence type="ECO:0008006" key="3">
    <source>
        <dbReference type="Google" id="ProtNLM"/>
    </source>
</evidence>
<dbReference type="Gene3D" id="1.20.1280.50">
    <property type="match status" value="1"/>
</dbReference>
<proteinExistence type="predicted"/>
<evidence type="ECO:0000313" key="1">
    <source>
        <dbReference type="EMBL" id="KAF7291922.1"/>
    </source>
</evidence>
<dbReference type="OrthoDB" id="3365698at2759"/>